<evidence type="ECO:0000313" key="2">
    <source>
        <dbReference type="Proteomes" id="UP001234989"/>
    </source>
</evidence>
<reference evidence="1" key="1">
    <citation type="submission" date="2023-08" db="EMBL/GenBank/DDBJ databases">
        <title>A de novo genome assembly of Solanum verrucosum Schlechtendal, a Mexican diploid species geographically isolated from the other diploid A-genome species in potato relatives.</title>
        <authorList>
            <person name="Hosaka K."/>
        </authorList>
    </citation>
    <scope>NUCLEOTIDE SEQUENCE</scope>
    <source>
        <tissue evidence="1">Young leaves</tissue>
    </source>
</reference>
<accession>A0AAF0QIM8</accession>
<gene>
    <name evidence="1" type="ORF">MTR67_017819</name>
</gene>
<dbReference type="AlphaFoldDB" id="A0AAF0QIM8"/>
<dbReference type="EMBL" id="CP133615">
    <property type="protein sequence ID" value="WMV24434.1"/>
    <property type="molecule type" value="Genomic_DNA"/>
</dbReference>
<proteinExistence type="predicted"/>
<dbReference type="Proteomes" id="UP001234989">
    <property type="component" value="Chromosome 4"/>
</dbReference>
<keyword evidence="2" id="KW-1185">Reference proteome</keyword>
<name>A0AAF0QIM8_SOLVR</name>
<protein>
    <submittedName>
        <fullName evidence="1">Uncharacterized protein</fullName>
    </submittedName>
</protein>
<evidence type="ECO:0000313" key="1">
    <source>
        <dbReference type="EMBL" id="WMV24434.1"/>
    </source>
</evidence>
<organism evidence="1 2">
    <name type="scientific">Solanum verrucosum</name>
    <dbReference type="NCBI Taxonomy" id="315347"/>
    <lineage>
        <taxon>Eukaryota</taxon>
        <taxon>Viridiplantae</taxon>
        <taxon>Streptophyta</taxon>
        <taxon>Embryophyta</taxon>
        <taxon>Tracheophyta</taxon>
        <taxon>Spermatophyta</taxon>
        <taxon>Magnoliopsida</taxon>
        <taxon>eudicotyledons</taxon>
        <taxon>Gunneridae</taxon>
        <taxon>Pentapetalae</taxon>
        <taxon>asterids</taxon>
        <taxon>lamiids</taxon>
        <taxon>Solanales</taxon>
        <taxon>Solanaceae</taxon>
        <taxon>Solanoideae</taxon>
        <taxon>Solaneae</taxon>
        <taxon>Solanum</taxon>
    </lineage>
</organism>
<sequence length="30" mass="3565">MKVTWCRMLQVILEPSLEEWLTGLLVLHLL</sequence>